<name>A0AAN7LZ77_TRANT</name>
<protein>
    <submittedName>
        <fullName evidence="2">Uncharacterized protein</fullName>
    </submittedName>
</protein>
<dbReference type="AlphaFoldDB" id="A0AAN7LZ77"/>
<reference evidence="2 3" key="1">
    <citation type="journal article" date="2023" name="Hortic Res">
        <title>Pangenome of water caltrop reveals structural variations and asymmetric subgenome divergence after allopolyploidization.</title>
        <authorList>
            <person name="Zhang X."/>
            <person name="Chen Y."/>
            <person name="Wang L."/>
            <person name="Yuan Y."/>
            <person name="Fang M."/>
            <person name="Shi L."/>
            <person name="Lu R."/>
            <person name="Comes H.P."/>
            <person name="Ma Y."/>
            <person name="Chen Y."/>
            <person name="Huang G."/>
            <person name="Zhou Y."/>
            <person name="Zheng Z."/>
            <person name="Qiu Y."/>
        </authorList>
    </citation>
    <scope>NUCLEOTIDE SEQUENCE [LARGE SCALE GENOMIC DNA]</scope>
    <source>
        <strain evidence="2">F231</strain>
    </source>
</reference>
<evidence type="ECO:0000313" key="3">
    <source>
        <dbReference type="Proteomes" id="UP001346149"/>
    </source>
</evidence>
<keyword evidence="3" id="KW-1185">Reference proteome</keyword>
<feature type="compositionally biased region" description="Polar residues" evidence="1">
    <location>
        <begin position="13"/>
        <end position="39"/>
    </location>
</feature>
<sequence length="439" mass="47985">MKRKRGRPRKAEGSSSGEAENQHYATQPLASSLSIQRRNNQLDDGKLSSLDDGDGKTKIMKEDGSNNGNSCDSMLGEIVHGVIDADIGDGYLFSFMFGEIYMKGVALKSSRVAPITATNDIAPRAKMFLRRDIPLPNINQHIQAIGKEVDATKPNCMSNQRINQNETQNQSLEGTPTLNEGGHVLVKKPNEDLMEIEEDPKSDYVSESLSNMESDEEVQAVVLALKSAGSGPIQVKVKNVDLKHAPEPMPFPPKSPTYDRSMEVHQNIPMVSNLKSNSIITDEVNADLQLDEIFVPAKSIMETSIKNPSNSFPILELHPSTQVTLSLGLNQPCISSEVQNQPTSLEPKKSKMILDGGFNLNVDSYQSTIPTDTGSVMFLGPVFDLSGSSVGDIPTPSWQDGMLNIPSKDDEEANIGVERVCANASTIDMVERFVTHERD</sequence>
<evidence type="ECO:0000256" key="1">
    <source>
        <dbReference type="SAM" id="MobiDB-lite"/>
    </source>
</evidence>
<evidence type="ECO:0000313" key="2">
    <source>
        <dbReference type="EMBL" id="KAK4794009.1"/>
    </source>
</evidence>
<dbReference type="EMBL" id="JAXQNO010000007">
    <property type="protein sequence ID" value="KAK4794009.1"/>
    <property type="molecule type" value="Genomic_DNA"/>
</dbReference>
<gene>
    <name evidence="2" type="ORF">SAY86_012003</name>
</gene>
<feature type="region of interest" description="Disordered" evidence="1">
    <location>
        <begin position="1"/>
        <end position="69"/>
    </location>
</feature>
<dbReference type="PANTHER" id="PTHR34682">
    <property type="entry name" value="AT HOOK MOTIF-CONTAINING PROTEIN"/>
    <property type="match status" value="1"/>
</dbReference>
<organism evidence="2 3">
    <name type="scientific">Trapa natans</name>
    <name type="common">Water chestnut</name>
    <dbReference type="NCBI Taxonomy" id="22666"/>
    <lineage>
        <taxon>Eukaryota</taxon>
        <taxon>Viridiplantae</taxon>
        <taxon>Streptophyta</taxon>
        <taxon>Embryophyta</taxon>
        <taxon>Tracheophyta</taxon>
        <taxon>Spermatophyta</taxon>
        <taxon>Magnoliopsida</taxon>
        <taxon>eudicotyledons</taxon>
        <taxon>Gunneridae</taxon>
        <taxon>Pentapetalae</taxon>
        <taxon>rosids</taxon>
        <taxon>malvids</taxon>
        <taxon>Myrtales</taxon>
        <taxon>Lythraceae</taxon>
        <taxon>Trapa</taxon>
    </lineage>
</organism>
<comment type="caution">
    <text evidence="2">The sequence shown here is derived from an EMBL/GenBank/DDBJ whole genome shotgun (WGS) entry which is preliminary data.</text>
</comment>
<dbReference type="PANTHER" id="PTHR34682:SF3">
    <property type="entry name" value="AT HOOK MOTIF-CONTAINING PROTEIN"/>
    <property type="match status" value="1"/>
</dbReference>
<dbReference type="Proteomes" id="UP001346149">
    <property type="component" value="Unassembled WGS sequence"/>
</dbReference>
<proteinExistence type="predicted"/>
<accession>A0AAN7LZ77</accession>
<feature type="compositionally biased region" description="Basic and acidic residues" evidence="1">
    <location>
        <begin position="53"/>
        <end position="64"/>
    </location>
</feature>
<dbReference type="InterPro" id="IPR045881">
    <property type="entry name" value="MNM1-like"/>
</dbReference>